<dbReference type="OMA" id="VAIEVTC"/>
<reference evidence="2" key="2">
    <citation type="submission" date="2018-04" db="EMBL/GenBank/DDBJ databases">
        <title>OnivRS2 (Oryza nivara Reference Sequence Version 2).</title>
        <authorList>
            <person name="Zhang J."/>
            <person name="Kudrna D."/>
            <person name="Lee S."/>
            <person name="Talag J."/>
            <person name="Rajasekar S."/>
            <person name="Welchert J."/>
            <person name="Hsing Y.-I."/>
            <person name="Wing R.A."/>
        </authorList>
    </citation>
    <scope>NUCLEOTIDE SEQUENCE [LARGE SCALE GENOMIC DNA]</scope>
    <source>
        <strain evidence="2">SL10</strain>
    </source>
</reference>
<evidence type="ECO:0000313" key="3">
    <source>
        <dbReference type="Proteomes" id="UP000006591"/>
    </source>
</evidence>
<dbReference type="EnsemblPlants" id="ONIVA11G05860.1">
    <property type="protein sequence ID" value="ONIVA11G05860.1"/>
    <property type="gene ID" value="ONIVA11G05860"/>
</dbReference>
<dbReference type="HOGENOM" id="CLU_080567_1_0_1"/>
<sequence length="300" mass="32914">MDEAIDRILEMLEQMEAKRRCDEKIDRILEKLDEIEANRSKATGEMITANRATSAILKATLSPTPMAPPPPMPTKCSTICSSSDAKADITVAIEVTCVTSVESSMELVATDSTTGGTHINTPDSTKVMPANCLTVGLGVKGGADFARVTCQTMMGVPEGVLVPDASSEVFSPWLIAEIDPMTFMVTKCLMKCLECDSKVTMSTNTYELGLGNWDSRPTHGLEFSYCWVEEFKLPPWPLPIEVILLYPGGLILLNIVKLQEAWNYIEVKVPWLLLDQARFKGVPMDYAMVGQISNINGKKV</sequence>
<evidence type="ECO:0000256" key="1">
    <source>
        <dbReference type="SAM" id="Coils"/>
    </source>
</evidence>
<keyword evidence="3" id="KW-1185">Reference proteome</keyword>
<accession>A0A0E0IZ85</accession>
<feature type="coiled-coil region" evidence="1">
    <location>
        <begin position="18"/>
        <end position="45"/>
    </location>
</feature>
<dbReference type="Gramene" id="ONIVA11G05860.1">
    <property type="protein sequence ID" value="ONIVA11G05860.1"/>
    <property type="gene ID" value="ONIVA11G05860"/>
</dbReference>
<proteinExistence type="predicted"/>
<keyword evidence="1" id="KW-0175">Coiled coil</keyword>
<protein>
    <submittedName>
        <fullName evidence="2">Uncharacterized protein</fullName>
    </submittedName>
</protein>
<evidence type="ECO:0000313" key="2">
    <source>
        <dbReference type="EnsemblPlants" id="ONIVA11G05860.1"/>
    </source>
</evidence>
<name>A0A0E0IZ85_ORYNI</name>
<reference evidence="2" key="1">
    <citation type="submission" date="2015-04" db="UniProtKB">
        <authorList>
            <consortium name="EnsemblPlants"/>
        </authorList>
    </citation>
    <scope>IDENTIFICATION</scope>
    <source>
        <strain evidence="2">SL10</strain>
    </source>
</reference>
<dbReference type="Proteomes" id="UP000006591">
    <property type="component" value="Chromosome 11"/>
</dbReference>
<organism evidence="2">
    <name type="scientific">Oryza nivara</name>
    <name type="common">Indian wild rice</name>
    <name type="synonym">Oryza sativa f. spontanea</name>
    <dbReference type="NCBI Taxonomy" id="4536"/>
    <lineage>
        <taxon>Eukaryota</taxon>
        <taxon>Viridiplantae</taxon>
        <taxon>Streptophyta</taxon>
        <taxon>Embryophyta</taxon>
        <taxon>Tracheophyta</taxon>
        <taxon>Spermatophyta</taxon>
        <taxon>Magnoliopsida</taxon>
        <taxon>Liliopsida</taxon>
        <taxon>Poales</taxon>
        <taxon>Poaceae</taxon>
        <taxon>BOP clade</taxon>
        <taxon>Oryzoideae</taxon>
        <taxon>Oryzeae</taxon>
        <taxon>Oryzinae</taxon>
        <taxon>Oryza</taxon>
    </lineage>
</organism>
<dbReference type="AlphaFoldDB" id="A0A0E0IZ85"/>